<comment type="similarity">
    <text evidence="1 10">Belongs to the small Tim family.</text>
</comment>
<dbReference type="GO" id="GO:0005743">
    <property type="term" value="C:mitochondrial inner membrane"/>
    <property type="evidence" value="ECO:0007669"/>
    <property type="project" value="UniProtKB-SubCell"/>
</dbReference>
<name>A0A2T9Y3Y2_9FUNG</name>
<dbReference type="Pfam" id="PF02953">
    <property type="entry name" value="zf-Tim10_DDP"/>
    <property type="match status" value="1"/>
</dbReference>
<keyword evidence="9 10" id="KW-1015">Disulfide bond</keyword>
<evidence type="ECO:0000256" key="10">
    <source>
        <dbReference type="RuleBase" id="RU367043"/>
    </source>
</evidence>
<accession>A0A2T9Y3Y2</accession>
<dbReference type="SUPFAM" id="SSF144122">
    <property type="entry name" value="Tim10-like"/>
    <property type="match status" value="1"/>
</dbReference>
<dbReference type="Gene3D" id="1.10.287.810">
    <property type="entry name" value="Mitochondrial import inner membrane translocase subunit tim13 like domains"/>
    <property type="match status" value="1"/>
</dbReference>
<proteinExistence type="inferred from homology"/>
<keyword evidence="4 10" id="KW-0999">Mitochondrion inner membrane</keyword>
<evidence type="ECO:0000313" key="13">
    <source>
        <dbReference type="Proteomes" id="UP000245699"/>
    </source>
</evidence>
<dbReference type="InterPro" id="IPR004217">
    <property type="entry name" value="Tim10-like"/>
</dbReference>
<evidence type="ECO:0000256" key="7">
    <source>
        <dbReference type="ARBA" id="ARBA00023010"/>
    </source>
</evidence>
<organism evidence="12 13">
    <name type="scientific">Furculomyces boomerangus</name>
    <dbReference type="NCBI Taxonomy" id="61424"/>
    <lineage>
        <taxon>Eukaryota</taxon>
        <taxon>Fungi</taxon>
        <taxon>Fungi incertae sedis</taxon>
        <taxon>Zoopagomycota</taxon>
        <taxon>Kickxellomycotina</taxon>
        <taxon>Harpellomycetes</taxon>
        <taxon>Harpellales</taxon>
        <taxon>Harpellaceae</taxon>
        <taxon>Furculomyces</taxon>
    </lineage>
</organism>
<keyword evidence="13" id="KW-1185">Reference proteome</keyword>
<keyword evidence="3" id="KW-0479">Metal-binding</keyword>
<comment type="function">
    <text evidence="10">Mitochondrial intermembrane chaperone that participates in the import and insertion of some multi-pass transmembrane proteins into the mitochondrial inner membrane. Also required for the transfer of beta-barrel precursors from the TOM complex to the sorting and assembly machinery (SAM complex) of the outer membrane. Acts as a chaperone-like protein that protects the hydrophobic precursors from aggregation and guide them through the mitochondrial intermembrane space.</text>
</comment>
<comment type="caution">
    <text evidence="12">The sequence shown here is derived from an EMBL/GenBank/DDBJ whole genome shotgun (WGS) entry which is preliminary data.</text>
</comment>
<evidence type="ECO:0000256" key="3">
    <source>
        <dbReference type="ARBA" id="ARBA00022723"/>
    </source>
</evidence>
<evidence type="ECO:0000256" key="4">
    <source>
        <dbReference type="ARBA" id="ARBA00022792"/>
    </source>
</evidence>
<evidence type="ECO:0000256" key="9">
    <source>
        <dbReference type="ARBA" id="ARBA00023157"/>
    </source>
</evidence>
<keyword evidence="8 10" id="KW-0496">Mitochondrion</keyword>
<dbReference type="InterPro" id="IPR035427">
    <property type="entry name" value="Tim10-like_dom_sf"/>
</dbReference>
<keyword evidence="2 10" id="KW-0813">Transport</keyword>
<dbReference type="AlphaFoldDB" id="A0A2T9Y3Y2"/>
<comment type="subunit">
    <text evidence="10">Heterohexamer.</text>
</comment>
<evidence type="ECO:0000256" key="5">
    <source>
        <dbReference type="ARBA" id="ARBA00022833"/>
    </source>
</evidence>
<dbReference type="InterPro" id="IPR050673">
    <property type="entry name" value="Mito_inner_translocase_sub"/>
</dbReference>
<gene>
    <name evidence="12" type="ORF">BB559_006252</name>
</gene>
<keyword evidence="7 10" id="KW-0811">Translocation</keyword>
<keyword evidence="4 10" id="KW-0472">Membrane</keyword>
<reference evidence="12 13" key="1">
    <citation type="journal article" date="2018" name="MBio">
        <title>Comparative Genomics Reveals the Core Gene Toolbox for the Fungus-Insect Symbiosis.</title>
        <authorList>
            <person name="Wang Y."/>
            <person name="Stata M."/>
            <person name="Wang W."/>
            <person name="Stajich J.E."/>
            <person name="White M.M."/>
            <person name="Moncalvo J.M."/>
        </authorList>
    </citation>
    <scope>NUCLEOTIDE SEQUENCE [LARGE SCALE GENOMIC DNA]</scope>
    <source>
        <strain evidence="12 13">AUS-77-4</strain>
    </source>
</reference>
<evidence type="ECO:0000256" key="2">
    <source>
        <dbReference type="ARBA" id="ARBA00022448"/>
    </source>
</evidence>
<evidence type="ECO:0000256" key="1">
    <source>
        <dbReference type="ARBA" id="ARBA00006720"/>
    </source>
</evidence>
<keyword evidence="6 10" id="KW-0653">Protein transport</keyword>
<comment type="domain">
    <text evidence="10">The twin CX3C motif contains 4 conserved Cys residues that form 2 disulfide bonds in the mitochondrial intermembrane space.</text>
</comment>
<evidence type="ECO:0000313" key="12">
    <source>
        <dbReference type="EMBL" id="PVU87055.1"/>
    </source>
</evidence>
<dbReference type="STRING" id="61424.A0A2T9Y3Y2"/>
<dbReference type="GO" id="GO:0046872">
    <property type="term" value="F:metal ion binding"/>
    <property type="evidence" value="ECO:0007669"/>
    <property type="project" value="UniProtKB-KW"/>
</dbReference>
<evidence type="ECO:0000256" key="8">
    <source>
        <dbReference type="ARBA" id="ARBA00023128"/>
    </source>
</evidence>
<protein>
    <recommendedName>
        <fullName evidence="10">Mitochondrial import inner membrane translocase subunit</fullName>
    </recommendedName>
</protein>
<feature type="domain" description="Tim10-like" evidence="11">
    <location>
        <begin position="16"/>
        <end position="79"/>
    </location>
</feature>
<evidence type="ECO:0000256" key="6">
    <source>
        <dbReference type="ARBA" id="ARBA00022927"/>
    </source>
</evidence>
<dbReference type="PANTHER" id="PTHR13172">
    <property type="entry name" value="MITOCHONDRIAL IMPORT INNER MEMBRANE TRANSLOCASE SUBUNIT TIM9B"/>
    <property type="match status" value="1"/>
</dbReference>
<dbReference type="Proteomes" id="UP000245699">
    <property type="component" value="Unassembled WGS sequence"/>
</dbReference>
<evidence type="ECO:0000259" key="11">
    <source>
        <dbReference type="Pfam" id="PF02953"/>
    </source>
</evidence>
<keyword evidence="10" id="KW-0143">Chaperone</keyword>
<sequence>MFGGYGQQSLQEQQMQAMMEQKQMKDFMKMYSNLVSKCFDDCVSQFDDKTLTERETTCTRNCTQKFMKLNERIGARFAEENQKLMESQGRK</sequence>
<dbReference type="GO" id="GO:0015031">
    <property type="term" value="P:protein transport"/>
    <property type="evidence" value="ECO:0007669"/>
    <property type="project" value="UniProtKB-KW"/>
</dbReference>
<dbReference type="EMBL" id="MBFT01000804">
    <property type="protein sequence ID" value="PVU87055.1"/>
    <property type="molecule type" value="Genomic_DNA"/>
</dbReference>
<comment type="subcellular location">
    <subcellularLocation>
        <location evidence="10">Mitochondrion inner membrane</location>
        <topology evidence="10">Peripheral membrane protein</topology>
        <orientation evidence="10">Intermembrane side</orientation>
    </subcellularLocation>
</comment>
<keyword evidence="5" id="KW-0862">Zinc</keyword>